<sequence length="61" mass="6382">MFLGLPLAFGSGRAISQLAVLLGPAFFFALLKKTGSGLRPLLSIPQPAGALRPVRRSLFSG</sequence>
<dbReference type="STRING" id="984262.SGRA_3659"/>
<evidence type="ECO:0000313" key="1">
    <source>
        <dbReference type="EMBL" id="AFC26380.1"/>
    </source>
</evidence>
<gene>
    <name evidence="1" type="ordered locus">SGRA_3659</name>
</gene>
<reference evidence="1 2" key="1">
    <citation type="journal article" date="2012" name="Stand. Genomic Sci.">
        <title>Complete genome sequencing and analysis of Saprospira grandis str. Lewin, a predatory marine bacterium.</title>
        <authorList>
            <person name="Saw J.H."/>
            <person name="Yuryev A."/>
            <person name="Kanbe M."/>
            <person name="Hou S."/>
            <person name="Young A.G."/>
            <person name="Aizawa S."/>
            <person name="Alam M."/>
        </authorList>
    </citation>
    <scope>NUCLEOTIDE SEQUENCE [LARGE SCALE GENOMIC DNA]</scope>
    <source>
        <strain evidence="1 2">Lewin</strain>
    </source>
</reference>
<evidence type="ECO:0000313" key="2">
    <source>
        <dbReference type="Proteomes" id="UP000007519"/>
    </source>
</evidence>
<keyword evidence="2" id="KW-1185">Reference proteome</keyword>
<proteinExistence type="predicted"/>
<protein>
    <submittedName>
        <fullName evidence="1">Uncharacterized protein</fullName>
    </submittedName>
</protein>
<dbReference type="AlphaFoldDB" id="H6L6V0"/>
<dbReference type="KEGG" id="sgn:SGRA_3659"/>
<dbReference type="EMBL" id="CP002831">
    <property type="protein sequence ID" value="AFC26380.1"/>
    <property type="molecule type" value="Genomic_DNA"/>
</dbReference>
<dbReference type="Proteomes" id="UP000007519">
    <property type="component" value="Chromosome"/>
</dbReference>
<accession>H6L6V0</accession>
<name>H6L6V0_SAPGL</name>
<organism evidence="1 2">
    <name type="scientific">Saprospira grandis (strain Lewin)</name>
    <dbReference type="NCBI Taxonomy" id="984262"/>
    <lineage>
        <taxon>Bacteria</taxon>
        <taxon>Pseudomonadati</taxon>
        <taxon>Bacteroidota</taxon>
        <taxon>Saprospiria</taxon>
        <taxon>Saprospirales</taxon>
        <taxon>Saprospiraceae</taxon>
        <taxon>Saprospira</taxon>
    </lineage>
</organism>
<dbReference type="HOGENOM" id="CLU_2920135_0_0_10"/>